<dbReference type="InterPro" id="IPR020518">
    <property type="entry name" value="Tscrpt_reg_PrtN"/>
</dbReference>
<protein>
    <submittedName>
        <fullName evidence="1">Transcription regulatory protein PrtN</fullName>
    </submittedName>
</protein>
<evidence type="ECO:0000313" key="1">
    <source>
        <dbReference type="EMBL" id="GGC87179.1"/>
    </source>
</evidence>
<dbReference type="EMBL" id="BMFF01000001">
    <property type="protein sequence ID" value="GGC87179.1"/>
    <property type="molecule type" value="Genomic_DNA"/>
</dbReference>
<dbReference type="Pfam" id="PF11112">
    <property type="entry name" value="PyocinActivator"/>
    <property type="match status" value="1"/>
</dbReference>
<keyword evidence="2" id="KW-1185">Reference proteome</keyword>
<dbReference type="RefSeq" id="WP_150277541.1">
    <property type="nucleotide sequence ID" value="NZ_BMFF01000001.1"/>
</dbReference>
<organism evidence="1 2">
    <name type="scientific">Halopseudomonas salina</name>
    <dbReference type="NCBI Taxonomy" id="1323744"/>
    <lineage>
        <taxon>Bacteria</taxon>
        <taxon>Pseudomonadati</taxon>
        <taxon>Pseudomonadota</taxon>
        <taxon>Gammaproteobacteria</taxon>
        <taxon>Pseudomonadales</taxon>
        <taxon>Pseudomonadaceae</taxon>
        <taxon>Halopseudomonas</taxon>
    </lineage>
</organism>
<evidence type="ECO:0000313" key="2">
    <source>
        <dbReference type="Proteomes" id="UP000638188"/>
    </source>
</evidence>
<proteinExistence type="predicted"/>
<accession>A0ABQ1NXT2</accession>
<name>A0ABQ1NXT2_9GAMM</name>
<comment type="caution">
    <text evidence="1">The sequence shown here is derived from an EMBL/GenBank/DDBJ whole genome shotgun (WGS) entry which is preliminary data.</text>
</comment>
<sequence>MTDTNQKAIRLGLAPSAGTVERLFAIFGDEMIPAEEVRQRYYRNMNADTFKAALGTEKIPLPVSTMNVSNKAIPHINIRHLAAYIDQRAYLADQELASRLNPGDQPS</sequence>
<reference evidence="2" key="1">
    <citation type="journal article" date="2019" name="Int. J. Syst. Evol. Microbiol.">
        <title>The Global Catalogue of Microorganisms (GCM) 10K type strain sequencing project: providing services to taxonomists for standard genome sequencing and annotation.</title>
        <authorList>
            <consortium name="The Broad Institute Genomics Platform"/>
            <consortium name="The Broad Institute Genome Sequencing Center for Infectious Disease"/>
            <person name="Wu L."/>
            <person name="Ma J."/>
        </authorList>
    </citation>
    <scope>NUCLEOTIDE SEQUENCE [LARGE SCALE GENOMIC DNA]</scope>
    <source>
        <strain evidence="2">CGMCC 1.12482</strain>
    </source>
</reference>
<dbReference type="Proteomes" id="UP000638188">
    <property type="component" value="Unassembled WGS sequence"/>
</dbReference>
<gene>
    <name evidence="1" type="primary">prtN</name>
    <name evidence="1" type="ORF">GCM10007418_03710</name>
</gene>